<dbReference type="InterPro" id="IPR039542">
    <property type="entry name" value="Erv_N"/>
</dbReference>
<evidence type="ECO:0000259" key="7">
    <source>
        <dbReference type="Pfam" id="PF07970"/>
    </source>
</evidence>
<dbReference type="STRING" id="7574.A0A1S3JAM7"/>
<dbReference type="GO" id="GO:0033116">
    <property type="term" value="C:endoplasmic reticulum-Golgi intermediate compartment membrane"/>
    <property type="evidence" value="ECO:0007669"/>
    <property type="project" value="UniProtKB-SubCell"/>
</dbReference>
<dbReference type="PANTHER" id="PTHR10984:SF30">
    <property type="entry name" value="ENDOPLASMIC RETICULUM-GOLGI INTERMEDIATE COMPARTMENT PROTEIN 2"/>
    <property type="match status" value="1"/>
</dbReference>
<dbReference type="Pfam" id="PF07970">
    <property type="entry name" value="COPIIcoated_ERV"/>
    <property type="match status" value="1"/>
</dbReference>
<sequence>MLRKRTLKIVKELDAFPKVPKDYAETGSSGGGAVSILIFLVMAALVVSEIMNYVSTEMHFNYEVDAQIDRKLKINVDITVAMACDALGADIVELTDQGSHTEVEGQLEQDPVHFELSDRQRQYFATIQHVNTYLRNQYHAIQAVLWKSGYSGMGVEMPRGPLESVPGEAKACRLHGSIYVNKVSGNFHITAGKSIPHPRGHVHLTDSIYREDHNFSHRIERLSFGEVGPGVVSPLDGDEVLTTEPYKMFQYFIQIVPTKVRTLAHSVDTYQFSVTTLNRTIDHSLPGHGGGGAPGIFFKYKFSPLTVIGTEERKSVWKFTVRLCGIVGGIFSTAGLLQRLCGYVTNLLLGHFSKQQHSSS</sequence>
<evidence type="ECO:0000256" key="3">
    <source>
        <dbReference type="ARBA" id="ARBA00022692"/>
    </source>
</evidence>
<keyword evidence="3 6" id="KW-0812">Transmembrane</keyword>
<keyword evidence="9" id="KW-1185">Reference proteome</keyword>
<feature type="transmembrane region" description="Helical" evidence="6">
    <location>
        <begin position="33"/>
        <end position="54"/>
    </location>
</feature>
<protein>
    <submittedName>
        <fullName evidence="10">Endoplasmic reticulum-Golgi intermediate compartment protein 2</fullName>
    </submittedName>
</protein>
<dbReference type="FunCoup" id="A0A1S3JAM7">
    <property type="interactions" value="1513"/>
</dbReference>
<evidence type="ECO:0000313" key="9">
    <source>
        <dbReference type="Proteomes" id="UP000085678"/>
    </source>
</evidence>
<dbReference type="GO" id="GO:0005783">
    <property type="term" value="C:endoplasmic reticulum"/>
    <property type="evidence" value="ECO:0007669"/>
    <property type="project" value="TreeGrafter"/>
</dbReference>
<evidence type="ECO:0000256" key="1">
    <source>
        <dbReference type="ARBA" id="ARBA00004457"/>
    </source>
</evidence>
<comment type="subcellular location">
    <subcellularLocation>
        <location evidence="1">Endoplasmic reticulum-Golgi intermediate compartment membrane</location>
        <topology evidence="1">Multi-pass membrane protein</topology>
    </subcellularLocation>
</comment>
<evidence type="ECO:0000256" key="5">
    <source>
        <dbReference type="ARBA" id="ARBA00023136"/>
    </source>
</evidence>
<name>A0A1S3JAM7_LINAN</name>
<dbReference type="GeneID" id="106171586"/>
<feature type="domain" description="Endoplasmic reticulum vesicle transporter C-terminal" evidence="7">
    <location>
        <begin position="170"/>
        <end position="337"/>
    </location>
</feature>
<accession>A0A1S3JAM7</accession>
<dbReference type="AlphaFoldDB" id="A0A1S3JAM7"/>
<comment type="similarity">
    <text evidence="2">Belongs to the ERGIC family.</text>
</comment>
<reference evidence="10" key="1">
    <citation type="submission" date="2025-08" db="UniProtKB">
        <authorList>
            <consortium name="RefSeq"/>
        </authorList>
    </citation>
    <scope>IDENTIFICATION</scope>
    <source>
        <tissue evidence="10">Gonads</tissue>
    </source>
</reference>
<dbReference type="KEGG" id="lak:106171586"/>
<keyword evidence="4 6" id="KW-1133">Transmembrane helix</keyword>
<evidence type="ECO:0000256" key="2">
    <source>
        <dbReference type="ARBA" id="ARBA00005648"/>
    </source>
</evidence>
<dbReference type="Pfam" id="PF13850">
    <property type="entry name" value="ERGIC_N"/>
    <property type="match status" value="1"/>
</dbReference>
<dbReference type="InterPro" id="IPR045888">
    <property type="entry name" value="Erv"/>
</dbReference>
<keyword evidence="5 6" id="KW-0472">Membrane</keyword>
<dbReference type="RefSeq" id="XP_013407460.1">
    <property type="nucleotide sequence ID" value="XM_013552006.1"/>
</dbReference>
<dbReference type="GO" id="GO:0006888">
    <property type="term" value="P:endoplasmic reticulum to Golgi vesicle-mediated transport"/>
    <property type="evidence" value="ECO:0007669"/>
    <property type="project" value="TreeGrafter"/>
</dbReference>
<dbReference type="InterPro" id="IPR012936">
    <property type="entry name" value="Erv_C"/>
</dbReference>
<dbReference type="OrthoDB" id="5541786at2759"/>
<gene>
    <name evidence="10" type="primary">LOC106171586</name>
</gene>
<evidence type="ECO:0000256" key="4">
    <source>
        <dbReference type="ARBA" id="ARBA00022989"/>
    </source>
</evidence>
<evidence type="ECO:0000259" key="8">
    <source>
        <dbReference type="Pfam" id="PF13850"/>
    </source>
</evidence>
<proteinExistence type="inferred from homology"/>
<dbReference type="GO" id="GO:0006890">
    <property type="term" value="P:retrograde vesicle-mediated transport, Golgi to endoplasmic reticulum"/>
    <property type="evidence" value="ECO:0007669"/>
    <property type="project" value="TreeGrafter"/>
</dbReference>
<feature type="domain" description="Endoplasmic reticulum vesicle transporter N-terminal" evidence="8">
    <location>
        <begin position="10"/>
        <end position="96"/>
    </location>
</feature>
<evidence type="ECO:0000256" key="6">
    <source>
        <dbReference type="SAM" id="Phobius"/>
    </source>
</evidence>
<dbReference type="InParanoid" id="A0A1S3JAM7"/>
<evidence type="ECO:0000313" key="10">
    <source>
        <dbReference type="RefSeq" id="XP_013407460.1"/>
    </source>
</evidence>
<dbReference type="Proteomes" id="UP000085678">
    <property type="component" value="Unplaced"/>
</dbReference>
<dbReference type="GO" id="GO:0030134">
    <property type="term" value="C:COPII-coated ER to Golgi transport vesicle"/>
    <property type="evidence" value="ECO:0007669"/>
    <property type="project" value="TreeGrafter"/>
</dbReference>
<dbReference type="PANTHER" id="PTHR10984">
    <property type="entry name" value="ENDOPLASMIC RETICULUM-GOLGI INTERMEDIATE COMPARTMENT PROTEIN"/>
    <property type="match status" value="1"/>
</dbReference>
<organism evidence="9 10">
    <name type="scientific">Lingula anatina</name>
    <name type="common">Brachiopod</name>
    <name type="synonym">Lingula unguis</name>
    <dbReference type="NCBI Taxonomy" id="7574"/>
    <lineage>
        <taxon>Eukaryota</taxon>
        <taxon>Metazoa</taxon>
        <taxon>Spiralia</taxon>
        <taxon>Lophotrochozoa</taxon>
        <taxon>Brachiopoda</taxon>
        <taxon>Linguliformea</taxon>
        <taxon>Lingulata</taxon>
        <taxon>Lingulida</taxon>
        <taxon>Linguloidea</taxon>
        <taxon>Lingulidae</taxon>
        <taxon>Lingula</taxon>
    </lineage>
</organism>